<dbReference type="SUPFAM" id="SSF56281">
    <property type="entry name" value="Metallo-hydrolase/oxidoreductase"/>
    <property type="match status" value="1"/>
</dbReference>
<reference evidence="2" key="1">
    <citation type="journal article" date="2014" name="Front. Microbiol.">
        <title>High frequency of phylogenetically diverse reductive dehalogenase-homologous genes in deep subseafloor sedimentary metagenomes.</title>
        <authorList>
            <person name="Kawai M."/>
            <person name="Futagami T."/>
            <person name="Toyoda A."/>
            <person name="Takaki Y."/>
            <person name="Nishi S."/>
            <person name="Hori S."/>
            <person name="Arai W."/>
            <person name="Tsubouchi T."/>
            <person name="Morono Y."/>
            <person name="Uchiyama I."/>
            <person name="Ito T."/>
            <person name="Fujiyama A."/>
            <person name="Inagaki F."/>
            <person name="Takami H."/>
        </authorList>
    </citation>
    <scope>NUCLEOTIDE SEQUENCE</scope>
    <source>
        <strain evidence="2">Expedition CK06-06</strain>
    </source>
</reference>
<feature type="domain" description="PH" evidence="1">
    <location>
        <begin position="1"/>
        <end position="23"/>
    </location>
</feature>
<feature type="non-terminal residue" evidence="2">
    <location>
        <position position="1"/>
    </location>
</feature>
<sequence>PFTCEVTEEERKQWIRDIERLENMDAEVIIPGHQKPGMPFDSSSFSFTKDYLVATDEELAKTNDVAGFYYAMVKRFPDANLFISNEMNSGFFKGGMDWNWRED</sequence>
<dbReference type="AlphaFoldDB" id="X1F320"/>
<evidence type="ECO:0000313" key="2">
    <source>
        <dbReference type="EMBL" id="GAH39342.1"/>
    </source>
</evidence>
<name>X1F320_9ZZZZ</name>
<organism evidence="2">
    <name type="scientific">marine sediment metagenome</name>
    <dbReference type="NCBI Taxonomy" id="412755"/>
    <lineage>
        <taxon>unclassified sequences</taxon>
        <taxon>metagenomes</taxon>
        <taxon>ecological metagenomes</taxon>
    </lineage>
</organism>
<dbReference type="PROSITE" id="PS50003">
    <property type="entry name" value="PH_DOMAIN"/>
    <property type="match status" value="1"/>
</dbReference>
<dbReference type="EMBL" id="BARU01006962">
    <property type="protein sequence ID" value="GAH39342.1"/>
    <property type="molecule type" value="Genomic_DNA"/>
</dbReference>
<evidence type="ECO:0000259" key="1">
    <source>
        <dbReference type="PROSITE" id="PS50003"/>
    </source>
</evidence>
<gene>
    <name evidence="2" type="ORF">S03H2_13722</name>
</gene>
<dbReference type="InterPro" id="IPR001849">
    <property type="entry name" value="PH_domain"/>
</dbReference>
<protein>
    <recommendedName>
        <fullName evidence="1">PH domain-containing protein</fullName>
    </recommendedName>
</protein>
<dbReference type="InterPro" id="IPR036866">
    <property type="entry name" value="RibonucZ/Hydroxyglut_hydro"/>
</dbReference>
<comment type="caution">
    <text evidence="2">The sequence shown here is derived from an EMBL/GenBank/DDBJ whole genome shotgun (WGS) entry which is preliminary data.</text>
</comment>
<proteinExistence type="predicted"/>
<accession>X1F320</accession>